<keyword evidence="1" id="KW-0808">Transferase</keyword>
<organism evidence="1 2">
    <name type="scientific">Anoxybacterium hadale</name>
    <dbReference type="NCBI Taxonomy" id="3408580"/>
    <lineage>
        <taxon>Bacteria</taxon>
        <taxon>Bacillati</taxon>
        <taxon>Bacillota</taxon>
        <taxon>Clostridia</taxon>
        <taxon>Peptostreptococcales</taxon>
        <taxon>Anaerovoracaceae</taxon>
        <taxon>Anoxybacterium</taxon>
    </lineage>
</organism>
<proteinExistence type="predicted"/>
<sequence length="516" mass="55728">MRIMKVMTAGEVANLIEDGQTVASSGFVGSAIPETLLKGMEKRFLETGSPKNITYFYAAAQGNRDGRGADHVAHKGMTKRVIAGHYNLAPALGKCILNNEIEGYNLPQGTLSQLCRDIAAHKIGTITHVGLNTFVDPRKEGGKLNEITTEDLVEVVEILGEEKLLYKAFPIHIAFLRGTYADELGNVSMEREAVTSEVTALAQAAKNSGGKVFVQVEKIVKAGTLDPKLVKIPRIYVDGLVIAEPGDHEQSYDKEYDPSLAGEIKVPVNSLEAPPLSAKKVIGRRAAMELKENTVVNLGIGIPEYISAVANEEGIGDYMTLTVEAGPVGGVPCGASQFGASVNPECILNQHEQFDFYDGGGVDLAFLGLAQADKQGNINVSKFGPRIAGCGGFINITQNAKRVYYCGTFTASGLKTDIKDGAIKIIQEGTERKFIDAVEQITFSGEYAAKIGQPVMYITERAVFELRKDGVYLTEIAPGIDLQTQVLDLMDFKPKMDGAPKLMDKRIFCDEPMGLK</sequence>
<evidence type="ECO:0000313" key="2">
    <source>
        <dbReference type="Proteomes" id="UP000594014"/>
    </source>
</evidence>
<reference evidence="1" key="1">
    <citation type="submission" date="2019-08" db="EMBL/GenBank/DDBJ databases">
        <title>Genome sequence of Clostridiales bacterium MT110.</title>
        <authorList>
            <person name="Cao J."/>
        </authorList>
    </citation>
    <scope>NUCLEOTIDE SEQUENCE</scope>
    <source>
        <strain evidence="1">MT110</strain>
    </source>
</reference>
<gene>
    <name evidence="1" type="ORF">FRZ06_07120</name>
</gene>
<protein>
    <submittedName>
        <fullName evidence="1">Acyl CoA:acetate/3-ketoacid CoA transferase</fullName>
    </submittedName>
</protein>
<accession>A0ACD1A9M4</accession>
<dbReference type="Proteomes" id="UP000594014">
    <property type="component" value="Chromosome"/>
</dbReference>
<evidence type="ECO:0000313" key="1">
    <source>
        <dbReference type="EMBL" id="QOX63130.1"/>
    </source>
</evidence>
<keyword evidence="2" id="KW-1185">Reference proteome</keyword>
<name>A0ACD1A9M4_9FIRM</name>
<dbReference type="EMBL" id="CP042469">
    <property type="protein sequence ID" value="QOX63130.1"/>
    <property type="molecule type" value="Genomic_DNA"/>
</dbReference>